<dbReference type="PROSITE" id="PS50089">
    <property type="entry name" value="ZF_RING_2"/>
    <property type="match status" value="1"/>
</dbReference>
<keyword evidence="8" id="KW-1185">Reference proteome</keyword>
<evidence type="ECO:0000256" key="3">
    <source>
        <dbReference type="ARBA" id="ARBA00022771"/>
    </source>
</evidence>
<dbReference type="Pfam" id="PF23341">
    <property type="entry name" value="PEP5_VPS11_N"/>
    <property type="match status" value="1"/>
</dbReference>
<dbReference type="SUPFAM" id="SSF57850">
    <property type="entry name" value="RING/U-box"/>
    <property type="match status" value="1"/>
</dbReference>
<evidence type="ECO:0000256" key="2">
    <source>
        <dbReference type="ARBA" id="ARBA00022723"/>
    </source>
</evidence>
<dbReference type="PANTHER" id="PTHR23323:SF24">
    <property type="entry name" value="VACUOLAR PROTEIN SORTING-ASSOCIATED PROTEIN 11 HOMOLOG"/>
    <property type="match status" value="1"/>
</dbReference>
<evidence type="ECO:0000259" key="7">
    <source>
        <dbReference type="PROSITE" id="PS50089"/>
    </source>
</evidence>
<dbReference type="Gene3D" id="3.30.40.10">
    <property type="entry name" value="Zinc/RING finger domain, C3HC4 (zinc finger)"/>
    <property type="match status" value="1"/>
</dbReference>
<protein>
    <submittedName>
        <fullName evidence="9">Vacuolar protein sorting-associated protein 11 homolog isoform X1</fullName>
    </submittedName>
</protein>
<keyword evidence="4" id="KW-0862">Zinc</keyword>
<evidence type="ECO:0000256" key="5">
    <source>
        <dbReference type="ARBA" id="ARBA00023136"/>
    </source>
</evidence>
<keyword evidence="5" id="KW-0472">Membrane</keyword>
<evidence type="ECO:0000256" key="1">
    <source>
        <dbReference type="ARBA" id="ARBA00004492"/>
    </source>
</evidence>
<gene>
    <name evidence="9" type="primary">Vps11</name>
</gene>
<dbReference type="InterPro" id="IPR013083">
    <property type="entry name" value="Znf_RING/FYVE/PHD"/>
</dbReference>
<reference evidence="9" key="1">
    <citation type="submission" date="2025-08" db="UniProtKB">
        <authorList>
            <consortium name="RefSeq"/>
        </authorList>
    </citation>
    <scope>IDENTIFICATION</scope>
</reference>
<dbReference type="InterPro" id="IPR057307">
    <property type="entry name" value="PEP5_VPS11_N"/>
</dbReference>
<feature type="domain" description="RING-type" evidence="7">
    <location>
        <begin position="714"/>
        <end position="752"/>
    </location>
</feature>
<keyword evidence="2" id="KW-0479">Metal-binding</keyword>
<sequence>MEKSVSEWKNVDLFYTIALPFVKCPTTAEILCYCFNESKTTTEEIQIRLVICEQNGNILVYLSNWECITFKCQARPDTITLCSITSNNWLATATPISNCGIHIDIYDLRKLTKKQGAPIIASAYFQVTTIGFENGDILLHSGKVTRNFSASIRKHTVSGYAINGIHFDINNLDSDPPTQIMFVTCIQGVYCFVLKEKSCIDQAFILDNDKSNHCSTMRKAGDGVEESMLVVGRADAIYCYTREGRGPCFAIEGTKKCLAWVGHHLIVATRKSCLKQNMSILIVDTENKIIVFQKQLQELFYIISENNFCFIINNAHVVNTCNVLMLEQLNMSKKIRRLIEQNMYNIALRLLHREGYSNTPEAAFVRFQYGNHLLLKGEISRAVEEFIKTIGFVKPYSVISKLLHSRYNNYLIDYLSEWKKINGTISNHTKLIECCINREQVKHKIEQLSHGVEPLSLTSKPEKRNLSNLSKIYFEWKLQNQSRVGEHLLHRFLEYGPESLLVDPTTYLENIKTEHLNTPENVLLFFSILPQQNDYCAKMLAEIIEKFPSCNKKLNLYLLVLYLVLWRGKKVTKNIILEFLRKECLPLDKVLIICRLYSFFIGIQETTNNQKNETLHHELVNKCIQTLIENNPEAALNFNLSKITFLMMLKSFCSSDKIKALQIKSVLRERIIGDIVDSANETKLIKDFNDKITRSSSMLSLYTNNPIEFRNDSCDTCRETLNTQSIYFLCQHSFHKECLNYNSTKRVCAVCKTKSNLGKIKSVININSEPLNIINVIAKVVAIGIKKQGSESIIQKSVKTIAERNYPKGRQGKSESATFNNLFD</sequence>
<keyword evidence="3 6" id="KW-0863">Zinc-finger</keyword>
<dbReference type="InterPro" id="IPR001841">
    <property type="entry name" value="Znf_RING"/>
</dbReference>
<evidence type="ECO:0000313" key="8">
    <source>
        <dbReference type="Proteomes" id="UP001652628"/>
    </source>
</evidence>
<dbReference type="GeneID" id="139352907"/>
<proteinExistence type="predicted"/>
<evidence type="ECO:0000256" key="4">
    <source>
        <dbReference type="ARBA" id="ARBA00022833"/>
    </source>
</evidence>
<dbReference type="Proteomes" id="UP001652628">
    <property type="component" value="Chromosome 3"/>
</dbReference>
<dbReference type="PANTHER" id="PTHR23323">
    <property type="entry name" value="VACUOLAR PROTEIN SORTING-ASSOCIATED PROTEIN"/>
    <property type="match status" value="1"/>
</dbReference>
<dbReference type="RefSeq" id="XP_070851710.1">
    <property type="nucleotide sequence ID" value="XM_070995609.1"/>
</dbReference>
<evidence type="ECO:0000256" key="6">
    <source>
        <dbReference type="PROSITE-ProRule" id="PRU00175"/>
    </source>
</evidence>
<evidence type="ECO:0000313" key="9">
    <source>
        <dbReference type="RefSeq" id="XP_070851710.1"/>
    </source>
</evidence>
<accession>A0ABM4TP13</accession>
<organism evidence="8 9">
    <name type="scientific">Drosophila suzukii</name>
    <name type="common">Spotted-wing drosophila fruit fly</name>
    <dbReference type="NCBI Taxonomy" id="28584"/>
    <lineage>
        <taxon>Eukaryota</taxon>
        <taxon>Metazoa</taxon>
        <taxon>Ecdysozoa</taxon>
        <taxon>Arthropoda</taxon>
        <taxon>Hexapoda</taxon>
        <taxon>Insecta</taxon>
        <taxon>Pterygota</taxon>
        <taxon>Neoptera</taxon>
        <taxon>Endopterygota</taxon>
        <taxon>Diptera</taxon>
        <taxon>Brachycera</taxon>
        <taxon>Muscomorpha</taxon>
        <taxon>Ephydroidea</taxon>
        <taxon>Drosophilidae</taxon>
        <taxon>Drosophila</taxon>
        <taxon>Sophophora</taxon>
    </lineage>
</organism>
<comment type="subcellular location">
    <subcellularLocation>
        <location evidence="1">Late endosome membrane</location>
        <topology evidence="1">Peripheral membrane protein</topology>
        <orientation evidence="1">Cytoplasmic side</orientation>
    </subcellularLocation>
</comment>
<name>A0ABM4TP13_DROSZ</name>